<name>A0ABW3H599_9SPHN</name>
<protein>
    <submittedName>
        <fullName evidence="3">3-oxoacid CoA-transferase subunit B</fullName>
    </submittedName>
</protein>
<evidence type="ECO:0000256" key="1">
    <source>
        <dbReference type="ARBA" id="ARBA00007047"/>
    </source>
</evidence>
<sequence length="221" mass="23671">MPQDSKGWTRDQMAARAAQELEDGFYVNLGIGIPTLVANHIPEGVDVTLQSENGMLGIGPFPYDDEVDPDLINAGKQTISELPQSVYFGSDQSFAMIRGGHIDLTVLGAMEVSEGGDIANWMIPGKMIKGMGGAMDLVAGVKKIIVVMEHNSKNGDPKFVPACDLPLTGRNVVDMIITDLAVFVRPDHDSAFRLIELAPGVTEEEVAAKTTARYEVALATA</sequence>
<dbReference type="InterPro" id="IPR037171">
    <property type="entry name" value="NagB/RpiA_transferase-like"/>
</dbReference>
<dbReference type="SUPFAM" id="SSF100950">
    <property type="entry name" value="NagB/RpiA/CoA transferase-like"/>
    <property type="match status" value="1"/>
</dbReference>
<organism evidence="3 4">
    <name type="scientific">Sphingomonas canadensis</name>
    <dbReference type="NCBI Taxonomy" id="1219257"/>
    <lineage>
        <taxon>Bacteria</taxon>
        <taxon>Pseudomonadati</taxon>
        <taxon>Pseudomonadota</taxon>
        <taxon>Alphaproteobacteria</taxon>
        <taxon>Sphingomonadales</taxon>
        <taxon>Sphingomonadaceae</taxon>
        <taxon>Sphingomonas</taxon>
    </lineage>
</organism>
<evidence type="ECO:0000256" key="2">
    <source>
        <dbReference type="ARBA" id="ARBA00022679"/>
    </source>
</evidence>
<dbReference type="Pfam" id="PF01144">
    <property type="entry name" value="CoA_trans"/>
    <property type="match status" value="1"/>
</dbReference>
<dbReference type="PANTHER" id="PTHR13707:SF57">
    <property type="entry name" value="SUCCINYL-COA:3-KETOACID COENZYME A TRANSFERASE SUBUNIT B-RELATED"/>
    <property type="match status" value="1"/>
</dbReference>
<reference evidence="4" key="1">
    <citation type="journal article" date="2019" name="Int. J. Syst. Evol. Microbiol.">
        <title>The Global Catalogue of Microorganisms (GCM) 10K type strain sequencing project: providing services to taxonomists for standard genome sequencing and annotation.</title>
        <authorList>
            <consortium name="The Broad Institute Genomics Platform"/>
            <consortium name="The Broad Institute Genome Sequencing Center for Infectious Disease"/>
            <person name="Wu L."/>
            <person name="Ma J."/>
        </authorList>
    </citation>
    <scope>NUCLEOTIDE SEQUENCE [LARGE SCALE GENOMIC DNA]</scope>
    <source>
        <strain evidence="4">CCUG 62982</strain>
    </source>
</reference>
<dbReference type="NCBIfam" id="TIGR02428">
    <property type="entry name" value="pcaJ_scoB_fam"/>
    <property type="match status" value="1"/>
</dbReference>
<dbReference type="SMART" id="SM00882">
    <property type="entry name" value="CoA_trans"/>
    <property type="match status" value="1"/>
</dbReference>
<keyword evidence="2" id="KW-0808">Transferase</keyword>
<dbReference type="RefSeq" id="WP_264943793.1">
    <property type="nucleotide sequence ID" value="NZ_JAPDRA010000003.1"/>
</dbReference>
<evidence type="ECO:0000313" key="3">
    <source>
        <dbReference type="EMBL" id="MFD0946424.1"/>
    </source>
</evidence>
<dbReference type="InterPro" id="IPR004165">
    <property type="entry name" value="CoA_trans_fam_I"/>
</dbReference>
<comment type="caution">
    <text evidence="3">The sequence shown here is derived from an EMBL/GenBank/DDBJ whole genome shotgun (WGS) entry which is preliminary data.</text>
</comment>
<comment type="similarity">
    <text evidence="1">Belongs to the 3-oxoacid CoA-transferase subunit B family.</text>
</comment>
<proteinExistence type="inferred from homology"/>
<dbReference type="PANTHER" id="PTHR13707">
    <property type="entry name" value="KETOACID-COENZYME A TRANSFERASE"/>
    <property type="match status" value="1"/>
</dbReference>
<dbReference type="EMBL" id="JBHTJG010000003">
    <property type="protein sequence ID" value="MFD0946424.1"/>
    <property type="molecule type" value="Genomic_DNA"/>
</dbReference>
<evidence type="ECO:0000313" key="4">
    <source>
        <dbReference type="Proteomes" id="UP001596977"/>
    </source>
</evidence>
<dbReference type="InterPro" id="IPR012791">
    <property type="entry name" value="3-oxoacid_CoA-transf_B"/>
</dbReference>
<dbReference type="Gene3D" id="3.40.1080.10">
    <property type="entry name" value="Glutaconate Coenzyme A-transferase"/>
    <property type="match status" value="1"/>
</dbReference>
<keyword evidence="4" id="KW-1185">Reference proteome</keyword>
<gene>
    <name evidence="3" type="ORF">ACFQ1E_08755</name>
</gene>
<accession>A0ABW3H599</accession>
<dbReference type="Proteomes" id="UP001596977">
    <property type="component" value="Unassembled WGS sequence"/>
</dbReference>